<sequence>MIKYRKFGVLILSLIILPVFAAVSVTALSEDNDLIGDVPDLPLILHGELDFNGESVSAGSEIMAYYEGELIAKSTVGEGGRYSLNLNLTPENYTNIGNVELYVNGDKVSFEIPVSQMETIENASQGYIAEVDIIYSTSSTDGNTGSSGGGGSTGEARIAEKDTAESEASDRTEGSSEASFAGEDEDDTADAEGPVSQVDDGEGEDIKDVEGAEGTEDAEGAEDAGYSSIFTALLFIAALFGAFMVIKR</sequence>
<keyword evidence="2" id="KW-0812">Transmembrane</keyword>
<dbReference type="Proteomes" id="UP000033101">
    <property type="component" value="Chromosome"/>
</dbReference>
<reference evidence="3 4" key="1">
    <citation type="submission" date="2014-07" db="EMBL/GenBank/DDBJ databases">
        <title>Methanogenic archaea and the global carbon cycle.</title>
        <authorList>
            <person name="Henriksen J.R."/>
            <person name="Luke J."/>
            <person name="Reinhart S."/>
            <person name="Benedict M.N."/>
            <person name="Youngblut N.D."/>
            <person name="Metcalf M.E."/>
            <person name="Whitaker R.J."/>
            <person name="Metcalf W.W."/>
        </authorList>
    </citation>
    <scope>NUCLEOTIDE SEQUENCE [LARGE SCALE GENOMIC DNA]</scope>
    <source>
        <strain evidence="3 4">HB-1</strain>
    </source>
</reference>
<keyword evidence="2" id="KW-1133">Transmembrane helix</keyword>
<keyword evidence="4" id="KW-1185">Reference proteome</keyword>
<keyword evidence="2" id="KW-0472">Membrane</keyword>
<protein>
    <submittedName>
        <fullName evidence="3">Uncharacterized protein</fullName>
    </submittedName>
</protein>
<dbReference type="PATRIC" id="fig|1434110.4.peg.4802"/>
<name>A0A0E3WVP1_9EURY</name>
<accession>A0A0E3WVP1</accession>
<evidence type="ECO:0000313" key="4">
    <source>
        <dbReference type="Proteomes" id="UP000033101"/>
    </source>
</evidence>
<proteinExistence type="predicted"/>
<dbReference type="AlphaFoldDB" id="A0A0E3WVP1"/>
<evidence type="ECO:0000256" key="1">
    <source>
        <dbReference type="SAM" id="MobiDB-lite"/>
    </source>
</evidence>
<feature type="region of interest" description="Disordered" evidence="1">
    <location>
        <begin position="139"/>
        <end position="221"/>
    </location>
</feature>
<gene>
    <name evidence="3" type="ORF">MSHOH_3757</name>
</gene>
<dbReference type="EMBL" id="CP009516">
    <property type="protein sequence ID" value="AKB80240.1"/>
    <property type="molecule type" value="Genomic_DNA"/>
</dbReference>
<evidence type="ECO:0000256" key="2">
    <source>
        <dbReference type="SAM" id="Phobius"/>
    </source>
</evidence>
<organism evidence="3 4">
    <name type="scientific">Methanosarcina horonobensis HB-1 = JCM 15518</name>
    <dbReference type="NCBI Taxonomy" id="1434110"/>
    <lineage>
        <taxon>Archaea</taxon>
        <taxon>Methanobacteriati</taxon>
        <taxon>Methanobacteriota</taxon>
        <taxon>Stenosarchaea group</taxon>
        <taxon>Methanomicrobia</taxon>
        <taxon>Methanosarcinales</taxon>
        <taxon>Methanosarcinaceae</taxon>
        <taxon>Methanosarcina</taxon>
    </lineage>
</organism>
<dbReference type="RefSeq" id="WP_048142335.1">
    <property type="nucleotide sequence ID" value="NZ_BBCW01000004.1"/>
</dbReference>
<evidence type="ECO:0000313" key="3">
    <source>
        <dbReference type="EMBL" id="AKB80240.1"/>
    </source>
</evidence>
<dbReference type="HOGENOM" id="CLU_1127084_0_0_2"/>
<feature type="compositionally biased region" description="Acidic residues" evidence="1">
    <location>
        <begin position="211"/>
        <end position="221"/>
    </location>
</feature>
<feature type="transmembrane region" description="Helical" evidence="2">
    <location>
        <begin position="225"/>
        <end position="246"/>
    </location>
</feature>
<dbReference type="OrthoDB" id="137762at2157"/>
<feature type="compositionally biased region" description="Basic and acidic residues" evidence="1">
    <location>
        <begin position="157"/>
        <end position="174"/>
    </location>
</feature>
<dbReference type="KEGG" id="mhor:MSHOH_3757"/>
<dbReference type="GeneID" id="24833115"/>